<feature type="transmembrane region" description="Helical" evidence="12">
    <location>
        <begin position="185"/>
        <end position="210"/>
    </location>
</feature>
<feature type="domain" description="G-protein coupled receptors family 1 profile" evidence="13">
    <location>
        <begin position="39"/>
        <end position="369"/>
    </location>
</feature>
<dbReference type="EMBL" id="KX018837">
    <property type="protein sequence ID" value="ANO38998.1"/>
    <property type="molecule type" value="mRNA"/>
</dbReference>
<sequence length="404" mass="46745">MLNITDKNYSFVNELAYRPLEATLISLSVILLLVLIVAGNSLVLIAISTDYRLKNIQNWFLGSLAIADLLLGILILPFSLFNEIFGRWIFGRLLCSLWLAIDVLLCTASIMHLCLISIDRYYSIVRPIQYKTSRTPNRVLAMIIAAWIISGLICLPPLFGWSSHSLNFSISSNEQKCELTQNRAYVLYSSIGSFYIPLLIIIIVYLQVFIEAKRRANRKYVVKKPEVKKNPELFRKKEVVEVDIEYTEIQQNCNCNQVDSEAISCIVDDDDPSVTNNQEPLNSQKHRIDRIQSKNIISKLAIRKSKLIRYRERRTIVVLGVVVGAFIVCWLPFFTSYLIVIFCKCMNEHLFGFFFWLGYCNSGLNPIIYTVYNRDFRKAFQRILSMIMCSNKYDSRRMIKNFNL</sequence>
<dbReference type="GO" id="GO:0004935">
    <property type="term" value="F:adrenergic receptor activity"/>
    <property type="evidence" value="ECO:0007669"/>
    <property type="project" value="InterPro"/>
</dbReference>
<dbReference type="AlphaFoldDB" id="A0A193KU63"/>
<dbReference type="PRINTS" id="PR01103">
    <property type="entry name" value="ADRENERGICR"/>
</dbReference>
<gene>
    <name evidence="14" type="primary">gcr017</name>
</gene>
<evidence type="ECO:0000256" key="7">
    <source>
        <dbReference type="ARBA" id="ARBA00023157"/>
    </source>
</evidence>
<name>A0A193KU63_SCHMD</name>
<keyword evidence="6 12" id="KW-0472">Membrane</keyword>
<evidence type="ECO:0000313" key="14">
    <source>
        <dbReference type="EMBL" id="ANO38998.1"/>
    </source>
</evidence>
<evidence type="ECO:0000256" key="9">
    <source>
        <dbReference type="ARBA" id="ARBA00023180"/>
    </source>
</evidence>
<dbReference type="InterPro" id="IPR002233">
    <property type="entry name" value="ADR_fam"/>
</dbReference>
<dbReference type="PROSITE" id="PS50262">
    <property type="entry name" value="G_PROTEIN_RECEP_F1_2"/>
    <property type="match status" value="1"/>
</dbReference>
<comment type="similarity">
    <text evidence="11">Belongs to the G-protein coupled receptor 1 family.</text>
</comment>
<evidence type="ECO:0000256" key="3">
    <source>
        <dbReference type="ARBA" id="ARBA00022692"/>
    </source>
</evidence>
<keyword evidence="8 11" id="KW-0675">Receptor</keyword>
<evidence type="ECO:0000256" key="5">
    <source>
        <dbReference type="ARBA" id="ARBA00023040"/>
    </source>
</evidence>
<feature type="transmembrane region" description="Helical" evidence="12">
    <location>
        <begin position="98"/>
        <end position="118"/>
    </location>
</feature>
<evidence type="ECO:0000256" key="10">
    <source>
        <dbReference type="ARBA" id="ARBA00023224"/>
    </source>
</evidence>
<keyword evidence="2" id="KW-1003">Cell membrane</keyword>
<evidence type="ECO:0000256" key="4">
    <source>
        <dbReference type="ARBA" id="ARBA00022989"/>
    </source>
</evidence>
<feature type="transmembrane region" description="Helical" evidence="12">
    <location>
        <begin position="139"/>
        <end position="159"/>
    </location>
</feature>
<dbReference type="SMART" id="SM01381">
    <property type="entry name" value="7TM_GPCR_Srsx"/>
    <property type="match status" value="1"/>
</dbReference>
<organism evidence="14">
    <name type="scientific">Schmidtea mediterranea</name>
    <name type="common">Freshwater planarian flatworm</name>
    <dbReference type="NCBI Taxonomy" id="79327"/>
    <lineage>
        <taxon>Eukaryota</taxon>
        <taxon>Metazoa</taxon>
        <taxon>Spiralia</taxon>
        <taxon>Lophotrochozoa</taxon>
        <taxon>Platyhelminthes</taxon>
        <taxon>Rhabditophora</taxon>
        <taxon>Seriata</taxon>
        <taxon>Tricladida</taxon>
        <taxon>Continenticola</taxon>
        <taxon>Geoplanoidea</taxon>
        <taxon>Dugesiidae</taxon>
        <taxon>Schmidtea</taxon>
    </lineage>
</organism>
<dbReference type="GO" id="GO:0005886">
    <property type="term" value="C:plasma membrane"/>
    <property type="evidence" value="ECO:0007669"/>
    <property type="project" value="UniProtKB-SubCell"/>
</dbReference>
<keyword evidence="5 11" id="KW-0297">G-protein coupled receptor</keyword>
<evidence type="ECO:0000256" key="1">
    <source>
        <dbReference type="ARBA" id="ARBA00004651"/>
    </source>
</evidence>
<dbReference type="FunFam" id="1.20.1070.10:FF:000523">
    <property type="entry name" value="5-hydroxytryptamine receptor 2B"/>
    <property type="match status" value="1"/>
</dbReference>
<evidence type="ECO:0000256" key="11">
    <source>
        <dbReference type="RuleBase" id="RU000688"/>
    </source>
</evidence>
<evidence type="ECO:0000256" key="6">
    <source>
        <dbReference type="ARBA" id="ARBA00023136"/>
    </source>
</evidence>
<dbReference type="PANTHER" id="PTHR24248">
    <property type="entry name" value="ADRENERGIC RECEPTOR-RELATED G-PROTEIN COUPLED RECEPTOR"/>
    <property type="match status" value="1"/>
</dbReference>
<keyword evidence="9" id="KW-0325">Glycoprotein</keyword>
<evidence type="ECO:0000256" key="12">
    <source>
        <dbReference type="SAM" id="Phobius"/>
    </source>
</evidence>
<feature type="transmembrane region" description="Helical" evidence="12">
    <location>
        <begin position="24"/>
        <end position="47"/>
    </location>
</feature>
<dbReference type="PROSITE" id="PS00237">
    <property type="entry name" value="G_PROTEIN_RECEP_F1_1"/>
    <property type="match status" value="1"/>
</dbReference>
<keyword evidence="4 12" id="KW-1133">Transmembrane helix</keyword>
<dbReference type="InterPro" id="IPR000276">
    <property type="entry name" value="GPCR_Rhodpsn"/>
</dbReference>
<keyword evidence="7" id="KW-1015">Disulfide bond</keyword>
<keyword evidence="3 11" id="KW-0812">Transmembrane</keyword>
<dbReference type="Pfam" id="PF00001">
    <property type="entry name" value="7tm_1"/>
    <property type="match status" value="1"/>
</dbReference>
<dbReference type="PRINTS" id="PR00237">
    <property type="entry name" value="GPCRRHODOPSN"/>
</dbReference>
<dbReference type="SUPFAM" id="SSF81321">
    <property type="entry name" value="Family A G protein-coupled receptor-like"/>
    <property type="match status" value="1"/>
</dbReference>
<protein>
    <submittedName>
        <fullName evidence="14">GCR017</fullName>
    </submittedName>
</protein>
<proteinExistence type="evidence at transcript level"/>
<feature type="transmembrane region" description="Helical" evidence="12">
    <location>
        <begin position="353"/>
        <end position="372"/>
    </location>
</feature>
<accession>A0A193KU63</accession>
<dbReference type="Gene3D" id="1.20.1070.10">
    <property type="entry name" value="Rhodopsin 7-helix transmembrane proteins"/>
    <property type="match status" value="1"/>
</dbReference>
<evidence type="ECO:0000256" key="2">
    <source>
        <dbReference type="ARBA" id="ARBA00022475"/>
    </source>
</evidence>
<feature type="transmembrane region" description="Helical" evidence="12">
    <location>
        <begin position="316"/>
        <end position="341"/>
    </location>
</feature>
<reference evidence="14" key="1">
    <citation type="journal article" date="2016" name="PLoS Biol.">
        <title>GPCRs Direct Germline Development and Somatic Gonad Function in Planarians.</title>
        <authorList>
            <person name="Saberi A."/>
            <person name="Jamal A."/>
            <person name="Beets I."/>
            <person name="Schoofs L."/>
            <person name="Newmark P.A."/>
        </authorList>
    </citation>
    <scope>NUCLEOTIDE SEQUENCE</scope>
</reference>
<keyword evidence="10 11" id="KW-0807">Transducer</keyword>
<dbReference type="CDD" id="cd15059">
    <property type="entry name" value="7tmA_alpha2_AR"/>
    <property type="match status" value="1"/>
</dbReference>
<dbReference type="PANTHER" id="PTHR24248:SF174">
    <property type="entry name" value="TYRAMINE_OCTOPAMINE RECEPTOR"/>
    <property type="match status" value="1"/>
</dbReference>
<comment type="subcellular location">
    <subcellularLocation>
        <location evidence="1">Cell membrane</location>
        <topology evidence="1">Multi-pass membrane protein</topology>
    </subcellularLocation>
</comment>
<evidence type="ECO:0000259" key="13">
    <source>
        <dbReference type="PROSITE" id="PS50262"/>
    </source>
</evidence>
<evidence type="ECO:0000256" key="8">
    <source>
        <dbReference type="ARBA" id="ARBA00023170"/>
    </source>
</evidence>
<feature type="transmembrane region" description="Helical" evidence="12">
    <location>
        <begin position="59"/>
        <end position="78"/>
    </location>
</feature>
<dbReference type="InterPro" id="IPR017452">
    <property type="entry name" value="GPCR_Rhodpsn_7TM"/>
</dbReference>
<dbReference type="OrthoDB" id="5975661at2759"/>